<evidence type="ECO:0000259" key="1">
    <source>
        <dbReference type="Pfam" id="PF26641"/>
    </source>
</evidence>
<protein>
    <submittedName>
        <fullName evidence="2">Catsper1 protein</fullName>
    </submittedName>
</protein>
<proteinExistence type="predicted"/>
<evidence type="ECO:0000313" key="2">
    <source>
        <dbReference type="EMBL" id="CAE7475087.1"/>
    </source>
</evidence>
<dbReference type="InterPro" id="IPR058526">
    <property type="entry name" value="DUF8213"/>
</dbReference>
<dbReference type="Pfam" id="PF26641">
    <property type="entry name" value="DUF8213"/>
    <property type="match status" value="1"/>
</dbReference>
<evidence type="ECO:0000313" key="3">
    <source>
        <dbReference type="Proteomes" id="UP000604046"/>
    </source>
</evidence>
<feature type="domain" description="DUF8213" evidence="1">
    <location>
        <begin position="85"/>
        <end position="176"/>
    </location>
</feature>
<organism evidence="2 3">
    <name type="scientific">Symbiodinium natans</name>
    <dbReference type="NCBI Taxonomy" id="878477"/>
    <lineage>
        <taxon>Eukaryota</taxon>
        <taxon>Sar</taxon>
        <taxon>Alveolata</taxon>
        <taxon>Dinophyceae</taxon>
        <taxon>Suessiales</taxon>
        <taxon>Symbiodiniaceae</taxon>
        <taxon>Symbiodinium</taxon>
    </lineage>
</organism>
<comment type="caution">
    <text evidence="2">The sequence shown here is derived from an EMBL/GenBank/DDBJ whole genome shotgun (WGS) entry which is preliminary data.</text>
</comment>
<sequence>MALRGIPASRPCTPHIRSNCTEGRFVTCGRLEVEPRRAATAATLPARDVTRCRARAGQLEPGQALVVQFTRGPPEQGGECTEIRVEAGECWGLDSDGDSYDCLGRCGIGCQDPSPGLCSNWSRNCLKHDICSYYYNSRGGAVDPSCGWAFQKAERDFLEPCLTDMACTLPGYNTKAEVCQRSLVGL</sequence>
<dbReference type="Proteomes" id="UP000604046">
    <property type="component" value="Unassembled WGS sequence"/>
</dbReference>
<keyword evidence="3" id="KW-1185">Reference proteome</keyword>
<dbReference type="EMBL" id="CAJNDS010002438">
    <property type="protein sequence ID" value="CAE7475087.1"/>
    <property type="molecule type" value="Genomic_DNA"/>
</dbReference>
<reference evidence="2" key="1">
    <citation type="submission" date="2021-02" db="EMBL/GenBank/DDBJ databases">
        <authorList>
            <person name="Dougan E. K."/>
            <person name="Rhodes N."/>
            <person name="Thang M."/>
            <person name="Chan C."/>
        </authorList>
    </citation>
    <scope>NUCLEOTIDE SEQUENCE</scope>
</reference>
<gene>
    <name evidence="2" type="primary">Catsper1</name>
    <name evidence="2" type="ORF">SNAT2548_LOCUS26691</name>
</gene>
<dbReference type="AlphaFoldDB" id="A0A812SGX6"/>
<name>A0A812SGX6_9DINO</name>
<dbReference type="OrthoDB" id="3660917at2759"/>
<accession>A0A812SGX6</accession>